<dbReference type="Pfam" id="PF05695">
    <property type="entry name" value="Ycf2"/>
    <property type="match status" value="1"/>
</dbReference>
<proteinExistence type="predicted"/>
<accession>A0A7J9NCB2</accession>
<dbReference type="InterPro" id="IPR032675">
    <property type="entry name" value="LRR_dom_sf"/>
</dbReference>
<dbReference type="OrthoDB" id="664960at2759"/>
<sequence length="361" mass="41270">MNNHLLPEEIEEFLGNPTRSILSFFSDRWSERHLSSNPTERNFGLRPLLKGISQLVSLECLDLSFTGIDELPIELKSLTKLKLSDLSGMRNLRKIPQHLISNFFKLQIFRLWLLQNRDYPNEDNVSNGDNEKLIEELKGLQCSNILAIPIHNMLSIEGFMSFNLFRCWTQALQLTDFRESKVFNVLCLENLERLEALEFLCCDSMEEIKMGCTSCFHTLSKVTIIGCNKLRDMTWLVLAPNLKTLSIIACAKMEEILSGGKLGEVAGVIGTPYLKPFLKLETLLLIGQPKLKSIYLNTLPFPYLKQIIMELCPELKKLPFNSDSAKGNLLTIKESKDWCATVEWENDATRDAFLPSFKSIR</sequence>
<dbReference type="InterPro" id="IPR056777">
    <property type="entry name" value="Ycf2_N"/>
</dbReference>
<reference evidence="4 5" key="1">
    <citation type="journal article" date="2019" name="Genome Biol. Evol.">
        <title>Insights into the evolution of the New World diploid cottons (Gossypium, subgenus Houzingenia) based on genome sequencing.</title>
        <authorList>
            <person name="Grover C.E."/>
            <person name="Arick M.A. 2nd"/>
            <person name="Thrash A."/>
            <person name="Conover J.L."/>
            <person name="Sanders W.S."/>
            <person name="Peterson D.G."/>
            <person name="Frelichowski J.E."/>
            <person name="Scheffler J.A."/>
            <person name="Scheffler B.E."/>
            <person name="Wendel J.F."/>
        </authorList>
    </citation>
    <scope>NUCLEOTIDE SEQUENCE [LARGE SCALE GENOMIC DNA]</scope>
    <source>
        <strain evidence="4">1</strain>
        <tissue evidence="4">Leaf</tissue>
    </source>
</reference>
<comment type="caution">
    <text evidence="4">The sequence shown here is derived from an EMBL/GenBank/DDBJ whole genome shotgun (WGS) entry which is preliminary data.</text>
</comment>
<evidence type="ECO:0000256" key="1">
    <source>
        <dbReference type="ARBA" id="ARBA00022821"/>
    </source>
</evidence>
<dbReference type="InterPro" id="IPR057135">
    <property type="entry name" value="At4g27190-like_LRR"/>
</dbReference>
<dbReference type="Proteomes" id="UP000593576">
    <property type="component" value="Unassembled WGS sequence"/>
</dbReference>
<protein>
    <submittedName>
        <fullName evidence="4">Uncharacterized protein</fullName>
    </submittedName>
</protein>
<organism evidence="4 5">
    <name type="scientific">Gossypium schwendimanii</name>
    <name type="common">Cotton</name>
    <dbReference type="NCBI Taxonomy" id="34291"/>
    <lineage>
        <taxon>Eukaryota</taxon>
        <taxon>Viridiplantae</taxon>
        <taxon>Streptophyta</taxon>
        <taxon>Embryophyta</taxon>
        <taxon>Tracheophyta</taxon>
        <taxon>Spermatophyta</taxon>
        <taxon>Magnoliopsida</taxon>
        <taxon>eudicotyledons</taxon>
        <taxon>Gunneridae</taxon>
        <taxon>Pentapetalae</taxon>
        <taxon>rosids</taxon>
        <taxon>malvids</taxon>
        <taxon>Malvales</taxon>
        <taxon>Malvaceae</taxon>
        <taxon>Malvoideae</taxon>
        <taxon>Gossypium</taxon>
    </lineage>
</organism>
<dbReference type="PANTHER" id="PTHR33463">
    <property type="entry name" value="NB-ARC DOMAIN-CONTAINING PROTEIN-RELATED"/>
    <property type="match status" value="1"/>
</dbReference>
<dbReference type="AlphaFoldDB" id="A0A7J9NCB2"/>
<gene>
    <name evidence="4" type="ORF">Goshw_023247</name>
</gene>
<feature type="domain" description="Disease resistance protein At4g27190-like leucine-rich repeats" evidence="3">
    <location>
        <begin position="214"/>
        <end position="318"/>
    </location>
</feature>
<dbReference type="Gene3D" id="3.80.10.10">
    <property type="entry name" value="Ribonuclease Inhibitor"/>
    <property type="match status" value="1"/>
</dbReference>
<dbReference type="EMBL" id="JABFAF010278483">
    <property type="protein sequence ID" value="MBA0880961.1"/>
    <property type="molecule type" value="Genomic_DNA"/>
</dbReference>
<evidence type="ECO:0000313" key="4">
    <source>
        <dbReference type="EMBL" id="MBA0880961.1"/>
    </source>
</evidence>
<dbReference type="Pfam" id="PF23247">
    <property type="entry name" value="LRR_RPS2"/>
    <property type="match status" value="1"/>
</dbReference>
<evidence type="ECO:0000313" key="5">
    <source>
        <dbReference type="Proteomes" id="UP000593576"/>
    </source>
</evidence>
<name>A0A7J9NCB2_GOSSC</name>
<keyword evidence="5" id="KW-1185">Reference proteome</keyword>
<dbReference type="InterPro" id="IPR050905">
    <property type="entry name" value="Plant_NBS-LRR"/>
</dbReference>
<evidence type="ECO:0000259" key="2">
    <source>
        <dbReference type="Pfam" id="PF05695"/>
    </source>
</evidence>
<keyword evidence="1" id="KW-0611">Plant defense</keyword>
<dbReference type="PANTHER" id="PTHR33463:SF220">
    <property type="entry name" value="NB-ARC DOMAIN-CONTAINING PROTEIN"/>
    <property type="match status" value="1"/>
</dbReference>
<feature type="domain" description="Ycf2 N-terminal" evidence="2">
    <location>
        <begin position="1"/>
        <end position="50"/>
    </location>
</feature>
<evidence type="ECO:0000259" key="3">
    <source>
        <dbReference type="Pfam" id="PF23247"/>
    </source>
</evidence>
<dbReference type="SUPFAM" id="SSF52058">
    <property type="entry name" value="L domain-like"/>
    <property type="match status" value="1"/>
</dbReference>